<evidence type="ECO:0000256" key="1">
    <source>
        <dbReference type="ARBA" id="ARBA00004613"/>
    </source>
</evidence>
<keyword evidence="5 6" id="KW-1015">Disulfide bond</keyword>
<dbReference type="InterPro" id="IPR036470">
    <property type="entry name" value="Elicitin_sf"/>
</dbReference>
<name>F0W6S8_9STRA</name>
<dbReference type="InterPro" id="IPR002200">
    <property type="entry name" value="Elicitin"/>
</dbReference>
<evidence type="ECO:0000256" key="4">
    <source>
        <dbReference type="ARBA" id="ARBA00022978"/>
    </source>
</evidence>
<dbReference type="GO" id="GO:0052040">
    <property type="term" value="P:symbiont-mediated perturbation of host programmed cell death"/>
    <property type="evidence" value="ECO:0007669"/>
    <property type="project" value="UniProtKB-UniRule"/>
</dbReference>
<keyword evidence="7" id="KW-0732">Signal</keyword>
<comment type="subcellular location">
    <subcellularLocation>
        <location evidence="1 6">Secreted</location>
    </subcellularLocation>
</comment>
<accession>F0W6S8</accession>
<dbReference type="Pfam" id="PF00964">
    <property type="entry name" value="Elicitin"/>
    <property type="match status" value="1"/>
</dbReference>
<organism evidence="8">
    <name type="scientific">Albugo laibachii Nc14</name>
    <dbReference type="NCBI Taxonomy" id="890382"/>
    <lineage>
        <taxon>Eukaryota</taxon>
        <taxon>Sar</taxon>
        <taxon>Stramenopiles</taxon>
        <taxon>Oomycota</taxon>
        <taxon>Peronosporomycetes</taxon>
        <taxon>Albuginales</taxon>
        <taxon>Albuginaceae</taxon>
        <taxon>Albugo</taxon>
    </lineage>
</organism>
<dbReference type="EMBL" id="FR824071">
    <property type="protein sequence ID" value="CCA16823.1"/>
    <property type="molecule type" value="Genomic_DNA"/>
</dbReference>
<evidence type="ECO:0000256" key="3">
    <source>
        <dbReference type="ARBA" id="ARBA00022525"/>
    </source>
</evidence>
<comment type="function">
    <text evidence="6">Induces local and distal defense responses (incompatible hypersensitive reaction) in plants from the solanaceae and cruciferae families. Elicits leaf necrosis and causes the accumulation of pathogenesis-related proteins. Might interact with the lipidic molecules of the plasma membrane.</text>
</comment>
<feature type="signal peptide" evidence="7">
    <location>
        <begin position="1"/>
        <end position="17"/>
    </location>
</feature>
<dbReference type="Gene3D" id="1.10.239.10">
    <property type="entry name" value="Elicitin domain"/>
    <property type="match status" value="1"/>
</dbReference>
<evidence type="ECO:0000256" key="6">
    <source>
        <dbReference type="RuleBase" id="RU368111"/>
    </source>
</evidence>
<evidence type="ECO:0000256" key="2">
    <source>
        <dbReference type="ARBA" id="ARBA00009544"/>
    </source>
</evidence>
<reference evidence="8" key="1">
    <citation type="journal article" date="2011" name="PLoS Biol.">
        <title>Gene gain and loss during evolution of obligate parasitism in the white rust pathogen of Arabidopsis thaliana.</title>
        <authorList>
            <person name="Kemen E."/>
            <person name="Gardiner A."/>
            <person name="Schultz-Larsen T."/>
            <person name="Kemen A.C."/>
            <person name="Balmuth A.L."/>
            <person name="Robert-Seilaniantz A."/>
            <person name="Bailey K."/>
            <person name="Holub E."/>
            <person name="Studholme D.J."/>
            <person name="Maclean D."/>
            <person name="Jones J.D."/>
        </authorList>
    </citation>
    <scope>NUCLEOTIDE SEQUENCE</scope>
</reference>
<dbReference type="HOGENOM" id="CLU_1605716_0_0_1"/>
<gene>
    <name evidence="8" type="primary">AlNc14C26G2564</name>
    <name evidence="8" type="ORF">ALNC14_029660</name>
</gene>
<comment type="similarity">
    <text evidence="2 6">Belongs to the elicitin family.</text>
</comment>
<dbReference type="SUPFAM" id="SSF48647">
    <property type="entry name" value="Fungal elicitin"/>
    <property type="match status" value="1"/>
</dbReference>
<evidence type="ECO:0000256" key="5">
    <source>
        <dbReference type="ARBA" id="ARBA00023157"/>
    </source>
</evidence>
<sequence length="166" mass="18530">MWLLWTTSLQLILAVSADHCPSSEVVKLASAASNPNVSSCMEASGSSFIPHGGWPKPDKLLKMCGSTACRSLFQEIDKLEPMDCIIAIDSIELNMKQIVDNFHSGCNRLGEKVRKAFEHRMTENLYVNATSVQMERMNMTDSSGEPEEKVGLMLYPRHSEMLYLSN</sequence>
<reference evidence="8" key="2">
    <citation type="submission" date="2011-02" db="EMBL/GenBank/DDBJ databases">
        <authorList>
            <person name="MacLean D."/>
        </authorList>
    </citation>
    <scope>NUCLEOTIDE SEQUENCE</scope>
</reference>
<dbReference type="SMART" id="SM01187">
    <property type="entry name" value="Elicitin"/>
    <property type="match status" value="1"/>
</dbReference>
<evidence type="ECO:0000256" key="7">
    <source>
        <dbReference type="SAM" id="SignalP"/>
    </source>
</evidence>
<feature type="chain" id="PRO_5003259657" description="Elicitin" evidence="7">
    <location>
        <begin position="18"/>
        <end position="166"/>
    </location>
</feature>
<keyword evidence="4 6" id="KW-0928">Hypersensitive response elicitation</keyword>
<dbReference type="GO" id="GO:0005576">
    <property type="term" value="C:extracellular region"/>
    <property type="evidence" value="ECO:0007669"/>
    <property type="project" value="UniProtKB-SubCell"/>
</dbReference>
<keyword evidence="3 6" id="KW-0964">Secreted</keyword>
<evidence type="ECO:0000313" key="8">
    <source>
        <dbReference type="EMBL" id="CCA16823.1"/>
    </source>
</evidence>
<protein>
    <recommendedName>
        <fullName evidence="6">Elicitin</fullName>
    </recommendedName>
</protein>
<proteinExistence type="inferred from homology"/>
<dbReference type="AlphaFoldDB" id="F0W6S8"/>